<dbReference type="STRING" id="3988.B9SJG2"/>
<organism evidence="1 2">
    <name type="scientific">Ricinus communis</name>
    <name type="common">Castor bean</name>
    <dbReference type="NCBI Taxonomy" id="3988"/>
    <lineage>
        <taxon>Eukaryota</taxon>
        <taxon>Viridiplantae</taxon>
        <taxon>Streptophyta</taxon>
        <taxon>Embryophyta</taxon>
        <taxon>Tracheophyta</taxon>
        <taxon>Spermatophyta</taxon>
        <taxon>Magnoliopsida</taxon>
        <taxon>eudicotyledons</taxon>
        <taxon>Gunneridae</taxon>
        <taxon>Pentapetalae</taxon>
        <taxon>rosids</taxon>
        <taxon>fabids</taxon>
        <taxon>Malpighiales</taxon>
        <taxon>Euphorbiaceae</taxon>
        <taxon>Acalyphoideae</taxon>
        <taxon>Acalypheae</taxon>
        <taxon>Ricinus</taxon>
    </lineage>
</organism>
<gene>
    <name evidence="1" type="ORF">RCOM_0137130</name>
</gene>
<name>B9SJG2_RICCO</name>
<dbReference type="EMBL" id="EQ973985">
    <property type="protein sequence ID" value="EEF36207.1"/>
    <property type="molecule type" value="Genomic_DNA"/>
</dbReference>
<dbReference type="InParanoid" id="B9SJG2"/>
<accession>B9SJG2</accession>
<dbReference type="AlphaFoldDB" id="B9SJG2"/>
<protein>
    <submittedName>
        <fullName evidence="1">Uncharacterized protein</fullName>
    </submittedName>
</protein>
<keyword evidence="2" id="KW-1185">Reference proteome</keyword>
<proteinExistence type="predicted"/>
<reference evidence="2" key="1">
    <citation type="journal article" date="2010" name="Nat. Biotechnol.">
        <title>Draft genome sequence of the oilseed species Ricinus communis.</title>
        <authorList>
            <person name="Chan A.P."/>
            <person name="Crabtree J."/>
            <person name="Zhao Q."/>
            <person name="Lorenzi H."/>
            <person name="Orvis J."/>
            <person name="Puiu D."/>
            <person name="Melake-Berhan A."/>
            <person name="Jones K.M."/>
            <person name="Redman J."/>
            <person name="Chen G."/>
            <person name="Cahoon E.B."/>
            <person name="Gedil M."/>
            <person name="Stanke M."/>
            <person name="Haas B.J."/>
            <person name="Wortman J.R."/>
            <person name="Fraser-Liggett C.M."/>
            <person name="Ravel J."/>
            <person name="Rabinowicz P.D."/>
        </authorList>
    </citation>
    <scope>NUCLEOTIDE SEQUENCE [LARGE SCALE GENOMIC DNA]</scope>
    <source>
        <strain evidence="2">cv. Hale</strain>
    </source>
</reference>
<evidence type="ECO:0000313" key="2">
    <source>
        <dbReference type="Proteomes" id="UP000008311"/>
    </source>
</evidence>
<evidence type="ECO:0000313" key="1">
    <source>
        <dbReference type="EMBL" id="EEF36207.1"/>
    </source>
</evidence>
<sequence>MASIFYDLTSAKEISSIDNHIEQVDSYFIQPRYASVIGTIMNKHGDIARDFPIRSNKMPTLALERVCDVI</sequence>
<dbReference type="Proteomes" id="UP000008311">
    <property type="component" value="Unassembled WGS sequence"/>
</dbReference>